<dbReference type="SMART" id="SM00248">
    <property type="entry name" value="ANK"/>
    <property type="match status" value="5"/>
</dbReference>
<dbReference type="InterPro" id="IPR002110">
    <property type="entry name" value="Ankyrin_rpt"/>
</dbReference>
<evidence type="ECO:0000256" key="4">
    <source>
        <dbReference type="ARBA" id="ARBA00022568"/>
    </source>
</evidence>
<keyword evidence="7" id="KW-0677">Repeat</keyword>
<feature type="transmembrane region" description="Helical" evidence="15">
    <location>
        <begin position="472"/>
        <end position="493"/>
    </location>
</feature>
<evidence type="ECO:0000256" key="7">
    <source>
        <dbReference type="ARBA" id="ARBA00022737"/>
    </source>
</evidence>
<evidence type="ECO:0000256" key="6">
    <source>
        <dbReference type="ARBA" id="ARBA00022692"/>
    </source>
</evidence>
<evidence type="ECO:0000256" key="3">
    <source>
        <dbReference type="ARBA" id="ARBA00022475"/>
    </source>
</evidence>
<protein>
    <submittedName>
        <fullName evidence="18">Transient receptor potential cation channel subfamily V member 5-like</fullName>
    </submittedName>
</protein>
<dbReference type="PROSITE" id="PS50297">
    <property type="entry name" value="ANK_REP_REGION"/>
    <property type="match status" value="2"/>
</dbReference>
<feature type="domain" description="Ion transport" evidence="16">
    <location>
        <begin position="401"/>
        <end position="635"/>
    </location>
</feature>
<feature type="region of interest" description="Disordered" evidence="14">
    <location>
        <begin position="883"/>
        <end position="932"/>
    </location>
</feature>
<dbReference type="PROSITE" id="PS50088">
    <property type="entry name" value="ANK_REPEAT"/>
    <property type="match status" value="2"/>
</dbReference>
<keyword evidence="2" id="KW-0813">Transport</keyword>
<feature type="compositionally biased region" description="Low complexity" evidence="14">
    <location>
        <begin position="900"/>
        <end position="920"/>
    </location>
</feature>
<evidence type="ECO:0000256" key="1">
    <source>
        <dbReference type="ARBA" id="ARBA00004651"/>
    </source>
</evidence>
<dbReference type="Gene3D" id="1.25.40.20">
    <property type="entry name" value="Ankyrin repeat-containing domain"/>
    <property type="match status" value="1"/>
</dbReference>
<keyword evidence="6 15" id="KW-0812">Transmembrane</keyword>
<evidence type="ECO:0000313" key="18">
    <source>
        <dbReference type="RefSeq" id="XP_029633752.1"/>
    </source>
</evidence>
<evidence type="ECO:0000256" key="12">
    <source>
        <dbReference type="ARBA" id="ARBA00023303"/>
    </source>
</evidence>
<feature type="transmembrane region" description="Helical" evidence="15">
    <location>
        <begin position="499"/>
        <end position="516"/>
    </location>
</feature>
<accession>A0A6P7S6D2</accession>
<evidence type="ECO:0000256" key="13">
    <source>
        <dbReference type="PROSITE-ProRule" id="PRU00023"/>
    </source>
</evidence>
<evidence type="ECO:0000259" key="16">
    <source>
        <dbReference type="Pfam" id="PF00520"/>
    </source>
</evidence>
<dbReference type="KEGG" id="osn:115209468"/>
<keyword evidence="13" id="KW-0040">ANK repeat</keyword>
<feature type="transmembrane region" description="Helical" evidence="15">
    <location>
        <begin position="537"/>
        <end position="559"/>
    </location>
</feature>
<evidence type="ECO:0000256" key="8">
    <source>
        <dbReference type="ARBA" id="ARBA00022837"/>
    </source>
</evidence>
<keyword evidence="12" id="KW-0407">Ion channel</keyword>
<dbReference type="SUPFAM" id="SSF48403">
    <property type="entry name" value="Ankyrin repeat"/>
    <property type="match status" value="1"/>
</dbReference>
<evidence type="ECO:0000256" key="11">
    <source>
        <dbReference type="ARBA" id="ARBA00023136"/>
    </source>
</evidence>
<dbReference type="InterPro" id="IPR024862">
    <property type="entry name" value="TRPV"/>
</dbReference>
<feature type="region of interest" description="Disordered" evidence="14">
    <location>
        <begin position="783"/>
        <end position="856"/>
    </location>
</feature>
<evidence type="ECO:0000313" key="17">
    <source>
        <dbReference type="Proteomes" id="UP000515154"/>
    </source>
</evidence>
<keyword evidence="10" id="KW-0406">Ion transport</keyword>
<dbReference type="Pfam" id="PF00023">
    <property type="entry name" value="Ank"/>
    <property type="match status" value="1"/>
</dbReference>
<dbReference type="Pfam" id="PF12796">
    <property type="entry name" value="Ank_2"/>
    <property type="match status" value="1"/>
</dbReference>
<keyword evidence="5" id="KW-0107">Calcium channel</keyword>
<feature type="compositionally biased region" description="Basic and acidic residues" evidence="14">
    <location>
        <begin position="794"/>
        <end position="819"/>
    </location>
</feature>
<dbReference type="PANTHER" id="PTHR10582:SF2">
    <property type="entry name" value="INACTIVE"/>
    <property type="match status" value="1"/>
</dbReference>
<organism evidence="17 18">
    <name type="scientific">Octopus sinensis</name>
    <name type="common">East Asian common octopus</name>
    <dbReference type="NCBI Taxonomy" id="2607531"/>
    <lineage>
        <taxon>Eukaryota</taxon>
        <taxon>Metazoa</taxon>
        <taxon>Spiralia</taxon>
        <taxon>Lophotrochozoa</taxon>
        <taxon>Mollusca</taxon>
        <taxon>Cephalopoda</taxon>
        <taxon>Coleoidea</taxon>
        <taxon>Octopodiformes</taxon>
        <taxon>Octopoda</taxon>
        <taxon>Incirrata</taxon>
        <taxon>Octopodidae</taxon>
        <taxon>Octopus</taxon>
    </lineage>
</organism>
<feature type="compositionally biased region" description="Basic residues" evidence="14">
    <location>
        <begin position="921"/>
        <end position="932"/>
    </location>
</feature>
<dbReference type="GO" id="GO:0098703">
    <property type="term" value="P:calcium ion import across plasma membrane"/>
    <property type="evidence" value="ECO:0007669"/>
    <property type="project" value="TreeGrafter"/>
</dbReference>
<dbReference type="Gene3D" id="1.10.287.70">
    <property type="match status" value="1"/>
</dbReference>
<dbReference type="Proteomes" id="UP000515154">
    <property type="component" value="Linkage group LG3"/>
</dbReference>
<keyword evidence="11 15" id="KW-0472">Membrane</keyword>
<keyword evidence="4" id="KW-0109">Calcium transport</keyword>
<dbReference type="PANTHER" id="PTHR10582">
    <property type="entry name" value="TRANSIENT RECEPTOR POTENTIAL ION CHANNEL PROTEIN"/>
    <property type="match status" value="1"/>
</dbReference>
<dbReference type="GO" id="GO:0005262">
    <property type="term" value="F:calcium channel activity"/>
    <property type="evidence" value="ECO:0007669"/>
    <property type="project" value="UniProtKB-KW"/>
</dbReference>
<keyword evidence="8" id="KW-0106">Calcium</keyword>
<gene>
    <name evidence="18" type="primary">LOC115209468</name>
</gene>
<feature type="repeat" description="ANK" evidence="13">
    <location>
        <begin position="231"/>
        <end position="263"/>
    </location>
</feature>
<keyword evidence="9 15" id="KW-1133">Transmembrane helix</keyword>
<keyword evidence="3" id="KW-1003">Cell membrane</keyword>
<comment type="subcellular location">
    <subcellularLocation>
        <location evidence="1">Cell membrane</location>
        <topology evidence="1">Multi-pass membrane protein</topology>
    </subcellularLocation>
</comment>
<dbReference type="RefSeq" id="XP_029633752.1">
    <property type="nucleotide sequence ID" value="XM_029777892.2"/>
</dbReference>
<evidence type="ECO:0000256" key="15">
    <source>
        <dbReference type="SAM" id="Phobius"/>
    </source>
</evidence>
<evidence type="ECO:0000256" key="10">
    <source>
        <dbReference type="ARBA" id="ARBA00023065"/>
    </source>
</evidence>
<dbReference type="AlphaFoldDB" id="A0A6P7S6D2"/>
<keyword evidence="17" id="KW-1185">Reference proteome</keyword>
<sequence>MGNIFHRSSRITDAVAAWKQQNREFPVHPLYTLVNFNNGGKLVDAYNKGGREKLIQALKGHVEPLLYNRGKGDIISKTEYLRWRYQTHLRLLDTNKATPLKTDEELLSEYREDKYQKFTEHEACWSLNSRGPMGETALHICFLLNTPVHIQIAHIMIEMYPKLVLDVYEGTEYFGESSLHIAVVNGNLRSVQYLISKNINVNQRATGTFFLPADQVGRRKKETDFKGLAHYGEYPLAFAACHEHYEIYDYLMNYGANPNFQDSFGNTVLHMIVITNKVEFYKYAVKHMTIPGDTKMTNIYDLTPLALACKLGRPEIFHVMLELSAIELWRYSNITCSVYPIANLDTVDPDGVTSWTTALNLILDGETDEHLDMMEGKVIKQLLDEKWKTFAQRGFFKLLVFAFLHLILLSIAVYTRPISDFLQYRGAIDAVRFLCEIIVCILCILVLSLSAKDLYQLGIKGFLKNSSHAPSKTIFVICCVLTLLCIPLRFAKLEGAEDFLMIIAVPGSWCVLLFFARGMVLTGPFVTMIYKMIIGDVFRFVIIYLIMVGAFAQAFFFLFRDIDDSSITTFRDLVATIINLFQMTLGEFSYDHMNQAHYSTLTKLLFIVFMILIPILLLNMLIAMMGNTYQSVMNKAEIEWKKQWAKTISVLERSYSEKELREFQEEFSIPITKSGESGESSRPPRGLMVIKVSNKTRATQRKGALSNWKYYGKEMIKQVKEHMKKNTKVPMVIREMKKKMYIKDMDGKFVLASEEKNVNLMSTLQSAAWSEDIDMDKSKTAKALEPISENGDGSTKKENIQKKPDESSLENRVKPKTEPETVSQPANKSQQKNKFISLRENPVKRMQPKVAPLWNTRASEQYVPHGSDYMGSQYNITNLRGFQPLDLDKSPVDYSDTTNSSSPSLRSSSASSLRSASAQSKKSRLSYKKLPR</sequence>
<evidence type="ECO:0000256" key="5">
    <source>
        <dbReference type="ARBA" id="ARBA00022673"/>
    </source>
</evidence>
<feature type="transmembrane region" description="Helical" evidence="15">
    <location>
        <begin position="430"/>
        <end position="451"/>
    </location>
</feature>
<evidence type="ECO:0000256" key="2">
    <source>
        <dbReference type="ARBA" id="ARBA00022448"/>
    </source>
</evidence>
<feature type="transmembrane region" description="Helical" evidence="15">
    <location>
        <begin position="604"/>
        <end position="625"/>
    </location>
</feature>
<dbReference type="InterPro" id="IPR036770">
    <property type="entry name" value="Ankyrin_rpt-contain_sf"/>
</dbReference>
<dbReference type="GO" id="GO:0005886">
    <property type="term" value="C:plasma membrane"/>
    <property type="evidence" value="ECO:0007669"/>
    <property type="project" value="UniProtKB-SubCell"/>
</dbReference>
<reference evidence="18" key="1">
    <citation type="submission" date="2025-08" db="UniProtKB">
        <authorList>
            <consortium name="RefSeq"/>
        </authorList>
    </citation>
    <scope>IDENTIFICATION</scope>
</reference>
<dbReference type="Pfam" id="PF00520">
    <property type="entry name" value="Ion_trans"/>
    <property type="match status" value="1"/>
</dbReference>
<evidence type="ECO:0000256" key="9">
    <source>
        <dbReference type="ARBA" id="ARBA00022989"/>
    </source>
</evidence>
<feature type="compositionally biased region" description="Polar residues" evidence="14">
    <location>
        <begin position="820"/>
        <end position="834"/>
    </location>
</feature>
<name>A0A6P7S6D2_9MOLL</name>
<feature type="transmembrane region" description="Helical" evidence="15">
    <location>
        <begin position="395"/>
        <end position="415"/>
    </location>
</feature>
<proteinExistence type="predicted"/>
<dbReference type="InterPro" id="IPR005821">
    <property type="entry name" value="Ion_trans_dom"/>
</dbReference>
<evidence type="ECO:0000256" key="14">
    <source>
        <dbReference type="SAM" id="MobiDB-lite"/>
    </source>
</evidence>
<feature type="repeat" description="ANK" evidence="13">
    <location>
        <begin position="174"/>
        <end position="206"/>
    </location>
</feature>